<evidence type="ECO:0000313" key="4">
    <source>
        <dbReference type="Proteomes" id="UP000008748"/>
    </source>
</evidence>
<comment type="similarity">
    <text evidence="1">Belongs to the virb1 family.</text>
</comment>
<evidence type="ECO:0000313" key="3">
    <source>
        <dbReference type="EMBL" id="EJF77310.1"/>
    </source>
</evidence>
<accession>J1J154</accession>
<dbReference type="InterPro" id="IPR008258">
    <property type="entry name" value="Transglycosylase_SLT_dom_1"/>
</dbReference>
<dbReference type="Pfam" id="PF01464">
    <property type="entry name" value="SLT"/>
    <property type="match status" value="1"/>
</dbReference>
<dbReference type="HOGENOM" id="CLU_110602_0_0_5"/>
<organism evidence="3 4">
    <name type="scientific">Bartonella birtlesii LL-WM9</name>
    <dbReference type="NCBI Taxonomy" id="1094552"/>
    <lineage>
        <taxon>Bacteria</taxon>
        <taxon>Pseudomonadati</taxon>
        <taxon>Pseudomonadota</taxon>
        <taxon>Alphaproteobacteria</taxon>
        <taxon>Hyphomicrobiales</taxon>
        <taxon>Bartonellaceae</taxon>
        <taxon>Bartonella</taxon>
    </lineage>
</organism>
<dbReference type="Proteomes" id="UP000008748">
    <property type="component" value="Unassembled WGS sequence"/>
</dbReference>
<dbReference type="Gene3D" id="1.10.530.10">
    <property type="match status" value="1"/>
</dbReference>
<reference evidence="3 4" key="1">
    <citation type="submission" date="2012-03" db="EMBL/GenBank/DDBJ databases">
        <title>The Genome Sequence of Bartonella birtlesii LL-WM9.</title>
        <authorList>
            <consortium name="The Broad Institute Genome Sequencing Platform"/>
            <consortium name="The Broad Institute Genome Sequencing Center for Infectious Disease"/>
            <person name="Feldgarden M."/>
            <person name="Kirby J."/>
            <person name="Kosoy M."/>
            <person name="Birtles R."/>
            <person name="Probert W.S."/>
            <person name="Chiaraviglio L."/>
            <person name="Young S.K."/>
            <person name="Zeng Q."/>
            <person name="Gargeya S."/>
            <person name="Fitzgerald M."/>
            <person name="Haas B."/>
            <person name="Abouelleil A."/>
            <person name="Alvarado L."/>
            <person name="Arachchi H.M."/>
            <person name="Berlin A."/>
            <person name="Chapman S.B."/>
            <person name="Gearin G."/>
            <person name="Goldberg J."/>
            <person name="Griggs A."/>
            <person name="Gujja S."/>
            <person name="Hansen M."/>
            <person name="Heiman D."/>
            <person name="Howarth C."/>
            <person name="Larimer J."/>
            <person name="Lui A."/>
            <person name="MacDonald P.J.P."/>
            <person name="McCowen C."/>
            <person name="Montmayeur A."/>
            <person name="Murphy C."/>
            <person name="Neiman D."/>
            <person name="Pearson M."/>
            <person name="Priest M."/>
            <person name="Roberts A."/>
            <person name="Saif S."/>
            <person name="Shea T."/>
            <person name="Sisk P."/>
            <person name="Stolte C."/>
            <person name="Sykes S."/>
            <person name="Wortman J."/>
            <person name="Nusbaum C."/>
            <person name="Birren B."/>
        </authorList>
    </citation>
    <scope>NUCLEOTIDE SEQUENCE [LARGE SCALE GENOMIC DNA]</scope>
    <source>
        <strain evidence="3 4">LL-WM9</strain>
    </source>
</reference>
<feature type="domain" description="Transglycosylase SLT" evidence="2">
    <location>
        <begin position="11"/>
        <end position="113"/>
    </location>
</feature>
<dbReference type="EMBL" id="AIMC01000007">
    <property type="protein sequence ID" value="EJF77310.1"/>
    <property type="molecule type" value="Genomic_DNA"/>
</dbReference>
<name>J1J154_9HYPH</name>
<evidence type="ECO:0000256" key="1">
    <source>
        <dbReference type="ARBA" id="ARBA00009387"/>
    </source>
</evidence>
<evidence type="ECO:0000259" key="2">
    <source>
        <dbReference type="Pfam" id="PF01464"/>
    </source>
</evidence>
<dbReference type="PATRIC" id="fig|1094552.3.peg.569"/>
<sequence>MTRYSPSVNQAIRQTAARYGLPESYLYRVAQVESGGNPNARNPRSSAGGLYQFIDSTAKQYGLQDRFDPMQAADAMGRLTLDNRNHLSRLLGRAPSEAELYLAHQQGAGGAARLLQNPHANAAQIVGSNAVGLNGGNSAMRAGDFVNRVLQMYGGQRARSPSFVAYSHPVAQGKFGNRDNLLEVLRALLASQEEASKEEESDEDDNPFMTQFMRAFYGPFYRN</sequence>
<protein>
    <recommendedName>
        <fullName evidence="2">Transglycosylase SLT domain-containing protein</fullName>
    </recommendedName>
</protein>
<comment type="caution">
    <text evidence="3">The sequence shown here is derived from an EMBL/GenBank/DDBJ whole genome shotgun (WGS) entry which is preliminary data.</text>
</comment>
<proteinExistence type="inferred from homology"/>
<dbReference type="RefSeq" id="WP_006589475.1">
    <property type="nucleotide sequence ID" value="NZ_JH725076.1"/>
</dbReference>
<gene>
    <name evidence="3" type="ORF">ME7_00544</name>
</gene>
<dbReference type="InterPro" id="IPR023346">
    <property type="entry name" value="Lysozyme-like_dom_sf"/>
</dbReference>
<dbReference type="AlphaFoldDB" id="J1J154"/>
<keyword evidence="4" id="KW-1185">Reference proteome</keyword>
<dbReference type="SUPFAM" id="SSF53955">
    <property type="entry name" value="Lysozyme-like"/>
    <property type="match status" value="1"/>
</dbReference>